<evidence type="ECO:0000259" key="6">
    <source>
        <dbReference type="Pfam" id="PF06925"/>
    </source>
</evidence>
<feature type="domain" description="Diacylglycerol glucosyltransferase N-terminal" evidence="6">
    <location>
        <begin position="18"/>
        <end position="183"/>
    </location>
</feature>
<keyword evidence="4 7" id="KW-0808">Transferase</keyword>
<comment type="caution">
    <text evidence="7">The sequence shown here is derived from an EMBL/GenBank/DDBJ whole genome shotgun (WGS) entry which is preliminary data.</text>
</comment>
<evidence type="ECO:0000256" key="2">
    <source>
        <dbReference type="ARBA" id="ARBA00006962"/>
    </source>
</evidence>
<dbReference type="PANTHER" id="PTHR43025:SF3">
    <property type="entry name" value="MONOGALACTOSYLDIACYLGLYCEROL SYNTHASE 1, CHLOROPLASTIC"/>
    <property type="match status" value="1"/>
</dbReference>
<dbReference type="InterPro" id="IPR007235">
    <property type="entry name" value="Glyco_trans_28_C"/>
</dbReference>
<dbReference type="Gene3D" id="3.40.50.2000">
    <property type="entry name" value="Glycogen Phosphorylase B"/>
    <property type="match status" value="1"/>
</dbReference>
<dbReference type="InterPro" id="IPR050519">
    <property type="entry name" value="Glycosyltransf_28_UgtP"/>
</dbReference>
<comment type="subcellular location">
    <subcellularLocation>
        <location evidence="1">Membrane</location>
    </subcellularLocation>
</comment>
<dbReference type="GO" id="GO:0016758">
    <property type="term" value="F:hexosyltransferase activity"/>
    <property type="evidence" value="ECO:0007669"/>
    <property type="project" value="InterPro"/>
</dbReference>
<evidence type="ECO:0000256" key="3">
    <source>
        <dbReference type="ARBA" id="ARBA00022676"/>
    </source>
</evidence>
<dbReference type="AlphaFoldDB" id="A0A644T9W1"/>
<comment type="similarity">
    <text evidence="2">Belongs to the glycosyltransferase 28 family.</text>
</comment>
<dbReference type="Pfam" id="PF06925">
    <property type="entry name" value="MGDG_synth"/>
    <property type="match status" value="1"/>
</dbReference>
<proteinExistence type="inferred from homology"/>
<gene>
    <name evidence="7" type="primary">ugtP_2</name>
    <name evidence="7" type="ORF">SDC9_08909</name>
</gene>
<dbReference type="EMBL" id="VSSQ01000021">
    <property type="protein sequence ID" value="MPL63287.1"/>
    <property type="molecule type" value="Genomic_DNA"/>
</dbReference>
<protein>
    <submittedName>
        <fullName evidence="7">Processive diacylglycerol beta-glucosyltransferase</fullName>
        <ecNumber evidence="7">2.4.1.315</ecNumber>
    </submittedName>
</protein>
<dbReference type="GO" id="GO:0016020">
    <property type="term" value="C:membrane"/>
    <property type="evidence" value="ECO:0007669"/>
    <property type="project" value="UniProtKB-SubCell"/>
</dbReference>
<evidence type="ECO:0000256" key="4">
    <source>
        <dbReference type="ARBA" id="ARBA00022679"/>
    </source>
</evidence>
<evidence type="ECO:0000256" key="1">
    <source>
        <dbReference type="ARBA" id="ARBA00004370"/>
    </source>
</evidence>
<keyword evidence="3 7" id="KW-0328">Glycosyltransferase</keyword>
<evidence type="ECO:0000259" key="5">
    <source>
        <dbReference type="Pfam" id="PF04101"/>
    </source>
</evidence>
<reference evidence="7" key="1">
    <citation type="submission" date="2019-08" db="EMBL/GenBank/DDBJ databases">
        <authorList>
            <person name="Kucharzyk K."/>
            <person name="Murdoch R.W."/>
            <person name="Higgins S."/>
            <person name="Loffler F."/>
        </authorList>
    </citation>
    <scope>NUCLEOTIDE SEQUENCE</scope>
</reference>
<dbReference type="Pfam" id="PF04101">
    <property type="entry name" value="Glyco_tran_28_C"/>
    <property type="match status" value="1"/>
</dbReference>
<sequence length="375" mass="41622">MSEPKRVLFVTAPIGSGHMRAAQAIMKELERLQPGVQTKMANIFDFISPMLGNTIYKGYLKVLKYFPQAYGMAYGWGNTNKLALAGREIISRYMSDHMESFLMKYSPAAVVCTHATPAGMVAQLAKRGKLTIPSIAAVTDFTVHRLWVYPELDYYFVADNAMRDDLAKWGVPYNKSSAVGIPVDPAFLSQSPKEEILSKLGLNNHFKTVLIMGGGAGVLPMDKIVKACDQVDASFQIIVVAGNNQEMFIKLEKSQMCYRHPIKIVGFVNNVHELMAASDLLISKPGGMTTAEATSQGLPMLIFRPIPGQEEANTCYLKRKQAAIKVDSPSDVQKTLRRLLVEHPDELTRLKKNSYTLRQPEAAETIARHILLQIT</sequence>
<dbReference type="InterPro" id="IPR009695">
    <property type="entry name" value="Diacylglyc_glucosyltr_N"/>
</dbReference>
<name>A0A644T9W1_9ZZZZ</name>
<feature type="domain" description="Glycosyl transferase family 28 C-terminal" evidence="5">
    <location>
        <begin position="208"/>
        <end position="364"/>
    </location>
</feature>
<organism evidence="7">
    <name type="scientific">bioreactor metagenome</name>
    <dbReference type="NCBI Taxonomy" id="1076179"/>
    <lineage>
        <taxon>unclassified sequences</taxon>
        <taxon>metagenomes</taxon>
        <taxon>ecological metagenomes</taxon>
    </lineage>
</organism>
<evidence type="ECO:0000313" key="7">
    <source>
        <dbReference type="EMBL" id="MPL63287.1"/>
    </source>
</evidence>
<dbReference type="EC" id="2.4.1.315" evidence="7"/>
<accession>A0A644T9W1</accession>
<dbReference type="PANTHER" id="PTHR43025">
    <property type="entry name" value="MONOGALACTOSYLDIACYLGLYCEROL SYNTHASE"/>
    <property type="match status" value="1"/>
</dbReference>
<dbReference type="GO" id="GO:0009247">
    <property type="term" value="P:glycolipid biosynthetic process"/>
    <property type="evidence" value="ECO:0007669"/>
    <property type="project" value="InterPro"/>
</dbReference>
<dbReference type="SUPFAM" id="SSF53756">
    <property type="entry name" value="UDP-Glycosyltransferase/glycogen phosphorylase"/>
    <property type="match status" value="1"/>
</dbReference>